<sequence>MSQSDIEHFATMISGCESITSGRALTDDGRYAFSVLKIHAEDTGCFAGQEGFLDTIKKGAKKTGKWIMDMIIAFIGWITDEKGRLDKIDKEYRAKEEDYKANKAKYDELFSKISDQLTDIAKRELDDRCDTGIDRLNELLNKINNNAFYADGGVPKELVNLIDGIIYDIKDLKRHAGFKETLSHIYFSNDLLKILGHITKDAESVAVWLKRDVNKYRSKEDEYDASLIRDIVTTVTSVYNDLRVGVNNVKVETNRTIASNMFRTNELKDKLS</sequence>
<name>A0AAE7X2P9_9CAUD</name>
<dbReference type="RefSeq" id="YP_010668003.1">
    <property type="nucleotide sequence ID" value="NC_070952.1"/>
</dbReference>
<protein>
    <submittedName>
        <fullName evidence="1">Uncharacterized protein</fullName>
    </submittedName>
</protein>
<dbReference type="EMBL" id="MZ501267">
    <property type="protein sequence ID" value="QZA70722.1"/>
    <property type="molecule type" value="Genomic_DNA"/>
</dbReference>
<accession>A0AAE7X2P9</accession>
<proteinExistence type="predicted"/>
<reference evidence="1" key="1">
    <citation type="submission" date="2021-07" db="EMBL/GenBank/DDBJ databases">
        <authorList>
            <person name="Roth S.J."/>
            <person name="Krukonis G.P."/>
            <person name="Delesalle V.A."/>
        </authorList>
    </citation>
    <scope>NUCLEOTIDE SEQUENCE</scope>
</reference>
<dbReference type="KEGG" id="vg:77944127"/>
<dbReference type="Proteomes" id="UP000827517">
    <property type="component" value="Segment"/>
</dbReference>
<evidence type="ECO:0000313" key="2">
    <source>
        <dbReference type="Proteomes" id="UP000827517"/>
    </source>
</evidence>
<keyword evidence="2" id="KW-1185">Reference proteome</keyword>
<evidence type="ECO:0000313" key="1">
    <source>
        <dbReference type="EMBL" id="QZA70722.1"/>
    </source>
</evidence>
<gene>
    <name evidence="1" type="primary">249</name>
    <name evidence="1" type="ORF">AH04_249</name>
</gene>
<dbReference type="GeneID" id="77944127"/>
<organism evidence="1 2">
    <name type="scientific">Erwinia phage AH04</name>
    <dbReference type="NCBI Taxonomy" id="2869569"/>
    <lineage>
        <taxon>Viruses</taxon>
        <taxon>Duplodnaviria</taxon>
        <taxon>Heunggongvirae</taxon>
        <taxon>Uroviricota</taxon>
        <taxon>Caudoviricetes</taxon>
        <taxon>Chimalliviridae</taxon>
        <taxon>Meadowvirus</taxon>
        <taxon>Meadowvirus AH04</taxon>
    </lineage>
</organism>